<feature type="region of interest" description="Disordered" evidence="1">
    <location>
        <begin position="40"/>
        <end position="59"/>
    </location>
</feature>
<name>A0ABQ4PZB5_9BURK</name>
<keyword evidence="3" id="KW-1185">Reference proteome</keyword>
<evidence type="ECO:0008006" key="4">
    <source>
        <dbReference type="Google" id="ProtNLM"/>
    </source>
</evidence>
<dbReference type="PIRSF" id="PIRSF036704">
    <property type="entry name" value="UCP036704"/>
    <property type="match status" value="1"/>
</dbReference>
<evidence type="ECO:0000313" key="3">
    <source>
        <dbReference type="Proteomes" id="UP000887222"/>
    </source>
</evidence>
<proteinExistence type="predicted"/>
<sequence length="72" mass="7746">MKDATTKDATTVKRRSFLAAALGVPAAAVAASWLARRKAQPLPEAEPAATAPASSGYHETEHIRKYYRSADF</sequence>
<accession>A0ABQ4PZB5</accession>
<evidence type="ECO:0000256" key="1">
    <source>
        <dbReference type="SAM" id="MobiDB-lite"/>
    </source>
</evidence>
<gene>
    <name evidence="2" type="ORF">NCCP691_02640</name>
</gene>
<organism evidence="2 3">
    <name type="scientific">Noviherbaspirillum aridicola</name>
    <dbReference type="NCBI Taxonomy" id="2849687"/>
    <lineage>
        <taxon>Bacteria</taxon>
        <taxon>Pseudomonadati</taxon>
        <taxon>Pseudomonadota</taxon>
        <taxon>Betaproteobacteria</taxon>
        <taxon>Burkholderiales</taxon>
        <taxon>Oxalobacteraceae</taxon>
        <taxon>Noviherbaspirillum</taxon>
    </lineage>
</organism>
<protein>
    <recommendedName>
        <fullName evidence="4">Secreted protein</fullName>
    </recommendedName>
</protein>
<dbReference type="InterPro" id="IPR014177">
    <property type="entry name" value="Formate_DH_TAT-contain"/>
</dbReference>
<dbReference type="EMBL" id="BPMK01000001">
    <property type="protein sequence ID" value="GIZ50250.1"/>
    <property type="molecule type" value="Genomic_DNA"/>
</dbReference>
<reference evidence="2 3" key="1">
    <citation type="journal article" date="2022" name="Int. J. Syst. Evol. Microbiol.">
        <title>Noviherbaspirillum aridicola sp. nov., isolated from an arid soil in Pakistan.</title>
        <authorList>
            <person name="Khan I.U."/>
            <person name="Saqib M."/>
            <person name="Amin A."/>
            <person name="Hussain F."/>
            <person name="Li L."/>
            <person name="Liu Y.H."/>
            <person name="Fang B.Z."/>
            <person name="Ahmed I."/>
            <person name="Li W.J."/>
        </authorList>
    </citation>
    <scope>NUCLEOTIDE SEQUENCE [LARGE SCALE GENOMIC DNA]</scope>
    <source>
        <strain evidence="2 3">NCCP-691</strain>
    </source>
</reference>
<dbReference type="RefSeq" id="WP_220806425.1">
    <property type="nucleotide sequence ID" value="NZ_BPMK01000001.1"/>
</dbReference>
<comment type="caution">
    <text evidence="2">The sequence shown here is derived from an EMBL/GenBank/DDBJ whole genome shotgun (WGS) entry which is preliminary data.</text>
</comment>
<dbReference type="Proteomes" id="UP000887222">
    <property type="component" value="Unassembled WGS sequence"/>
</dbReference>
<evidence type="ECO:0000313" key="2">
    <source>
        <dbReference type="EMBL" id="GIZ50250.1"/>
    </source>
</evidence>
<dbReference type="InterPro" id="IPR006311">
    <property type="entry name" value="TAT_signal"/>
</dbReference>
<dbReference type="PROSITE" id="PS51318">
    <property type="entry name" value="TAT"/>
    <property type="match status" value="1"/>
</dbReference>
<feature type="compositionally biased region" description="Low complexity" evidence="1">
    <location>
        <begin position="40"/>
        <end position="53"/>
    </location>
</feature>